<feature type="compositionally biased region" description="Basic and acidic residues" evidence="1">
    <location>
        <begin position="633"/>
        <end position="653"/>
    </location>
</feature>
<protein>
    <submittedName>
        <fullName evidence="2">Uncharacterized protein</fullName>
    </submittedName>
</protein>
<dbReference type="EMBL" id="SEYY01000129">
    <property type="protein sequence ID" value="KAB7507955.1"/>
    <property type="molecule type" value="Genomic_DNA"/>
</dbReference>
<name>A0A5N5TP56_9CRUS</name>
<organism evidence="2 3">
    <name type="scientific">Armadillidium nasatum</name>
    <dbReference type="NCBI Taxonomy" id="96803"/>
    <lineage>
        <taxon>Eukaryota</taxon>
        <taxon>Metazoa</taxon>
        <taxon>Ecdysozoa</taxon>
        <taxon>Arthropoda</taxon>
        <taxon>Crustacea</taxon>
        <taxon>Multicrustacea</taxon>
        <taxon>Malacostraca</taxon>
        <taxon>Eumalacostraca</taxon>
        <taxon>Peracarida</taxon>
        <taxon>Isopoda</taxon>
        <taxon>Oniscidea</taxon>
        <taxon>Crinocheta</taxon>
        <taxon>Armadillidiidae</taxon>
        <taxon>Armadillidium</taxon>
    </lineage>
</organism>
<feature type="compositionally biased region" description="Basic and acidic residues" evidence="1">
    <location>
        <begin position="556"/>
        <end position="565"/>
    </location>
</feature>
<gene>
    <name evidence="2" type="ORF">Anas_06012</name>
</gene>
<evidence type="ECO:0000313" key="3">
    <source>
        <dbReference type="Proteomes" id="UP000326759"/>
    </source>
</evidence>
<keyword evidence="3" id="KW-1185">Reference proteome</keyword>
<feature type="compositionally biased region" description="Basic and acidic residues" evidence="1">
    <location>
        <begin position="227"/>
        <end position="242"/>
    </location>
</feature>
<sequence length="745" mass="83005">MKSTYSNYKVSGDITTDLDSLKQGPTQSIMDAARTTSEQQSDNTRGPDGKEVIEVVNQPGGVSAPTTGSTDSSTIKRLKKDIKELDSMLEGMDQSSNIVKQTSSNIVIETKTKRTVEEQRNLLEDKTEGKLSSSGKVTSKSNVVAKEEKKDQRTANHLSSTNGTTNSYSYSSKSNDYSTSRIPNGKPGYEDEEVEIKQEPAGEVRKIVWRNRFEKTYEAQDGTPHISIEEESRRKREKHLHDLSSSISINQHHPPAPPQRGPVSPRQLQLQYAVYWPNHSPNISPGGQSWADPIPMPTPPHISPKGEPGVAYVYTYGQNQSGSQVQHLPPLNYVSAPPGTTVRHNDSAPSLSPSSGNQPVIYHYSYHYTLQPGHSLPEGVPQPPGTTYPIQPALQVATPVDKGPHKSGPTSLNSYEYKKTTSSHTSSAVDRSDTTNVIRHYSPERTTEPRFPTTEPRFPTTEPRFPTTTRDGPPYDDRYPRDTEPDSNRNISITINKSSRHVTHTKDYPSGGPSTSTPFPTTGRSRSSSPDRYPRGPGTAPYGTVTHVTRTSYSDSLDRLRKPPHEGLPFPDTSPIRPKDDSKIPRRIDDLMTTLSDSEDGTHRRPLDAKGMNGPRAHSPEKEPLIIGTKVSSESKEFSLSENKSDLKREETKNVAGPPVYYPPGHHQLFDESMHTMTLKEKQAPRHGQMEDGKSFWLQREWFFVPVKRRHGNGSRLPTSLLWSSVRHYVKKLATTFFDSTSHIF</sequence>
<feature type="compositionally biased region" description="Polar residues" evidence="1">
    <location>
        <begin position="408"/>
        <end position="437"/>
    </location>
</feature>
<dbReference type="AlphaFoldDB" id="A0A5N5TP56"/>
<feature type="compositionally biased region" description="Polar residues" evidence="1">
    <location>
        <begin position="130"/>
        <end position="142"/>
    </location>
</feature>
<feature type="compositionally biased region" description="Polar residues" evidence="1">
    <location>
        <begin position="32"/>
        <end position="44"/>
    </location>
</feature>
<feature type="compositionally biased region" description="Basic and acidic residues" evidence="1">
    <location>
        <begin position="577"/>
        <end position="590"/>
    </location>
</feature>
<feature type="region of interest" description="Disordered" evidence="1">
    <location>
        <begin position="111"/>
        <end position="199"/>
    </location>
</feature>
<comment type="caution">
    <text evidence="2">The sequence shown here is derived from an EMBL/GenBank/DDBJ whole genome shotgun (WGS) entry which is preliminary data.</text>
</comment>
<evidence type="ECO:0000256" key="1">
    <source>
        <dbReference type="SAM" id="MobiDB-lite"/>
    </source>
</evidence>
<feature type="compositionally biased region" description="Low complexity" evidence="1">
    <location>
        <begin position="449"/>
        <end position="472"/>
    </location>
</feature>
<feature type="compositionally biased region" description="Polar residues" evidence="1">
    <location>
        <begin position="546"/>
        <end position="555"/>
    </location>
</feature>
<dbReference type="Proteomes" id="UP000326759">
    <property type="component" value="Unassembled WGS sequence"/>
</dbReference>
<feature type="compositionally biased region" description="Low complexity" evidence="1">
    <location>
        <begin position="509"/>
        <end position="538"/>
    </location>
</feature>
<feature type="compositionally biased region" description="Basic and acidic residues" evidence="1">
    <location>
        <begin position="145"/>
        <end position="154"/>
    </location>
</feature>
<feature type="compositionally biased region" description="Low complexity" evidence="1">
    <location>
        <begin position="159"/>
        <end position="180"/>
    </location>
</feature>
<feature type="compositionally biased region" description="Polar residues" evidence="1">
    <location>
        <begin position="488"/>
        <end position="497"/>
    </location>
</feature>
<reference evidence="2 3" key="1">
    <citation type="journal article" date="2019" name="PLoS Biol.">
        <title>Sex chromosomes control vertical transmission of feminizing Wolbachia symbionts in an isopod.</title>
        <authorList>
            <person name="Becking T."/>
            <person name="Chebbi M.A."/>
            <person name="Giraud I."/>
            <person name="Moumen B."/>
            <person name="Laverre T."/>
            <person name="Caubet Y."/>
            <person name="Peccoud J."/>
            <person name="Gilbert C."/>
            <person name="Cordaux R."/>
        </authorList>
    </citation>
    <scope>NUCLEOTIDE SEQUENCE [LARGE SCALE GENOMIC DNA]</scope>
    <source>
        <strain evidence="2">ANa2</strain>
        <tissue evidence="2">Whole body excluding digestive tract and cuticle</tissue>
    </source>
</reference>
<feature type="compositionally biased region" description="Basic and acidic residues" evidence="1">
    <location>
        <begin position="473"/>
        <end position="487"/>
    </location>
</feature>
<feature type="region of interest" description="Disordered" evidence="1">
    <location>
        <begin position="1"/>
        <end position="25"/>
    </location>
</feature>
<feature type="region of interest" description="Disordered" evidence="1">
    <location>
        <begin position="217"/>
        <end position="264"/>
    </location>
</feature>
<accession>A0A5N5TP56</accession>
<feature type="compositionally biased region" description="Basic and acidic residues" evidence="1">
    <location>
        <begin position="111"/>
        <end position="129"/>
    </location>
</feature>
<feature type="region of interest" description="Disordered" evidence="1">
    <location>
        <begin position="399"/>
        <end position="621"/>
    </location>
</feature>
<feature type="region of interest" description="Disordered" evidence="1">
    <location>
        <begin position="633"/>
        <end position="660"/>
    </location>
</feature>
<feature type="region of interest" description="Disordered" evidence="1">
    <location>
        <begin position="32"/>
        <end position="51"/>
    </location>
</feature>
<proteinExistence type="predicted"/>
<evidence type="ECO:0000313" key="2">
    <source>
        <dbReference type="EMBL" id="KAB7507955.1"/>
    </source>
</evidence>
<dbReference type="OrthoDB" id="6372047at2759"/>